<organism evidence="1 2">
    <name type="scientific">Bradyrhizobium yuanmingense</name>
    <dbReference type="NCBI Taxonomy" id="108015"/>
    <lineage>
        <taxon>Bacteria</taxon>
        <taxon>Pseudomonadati</taxon>
        <taxon>Pseudomonadota</taxon>
        <taxon>Alphaproteobacteria</taxon>
        <taxon>Hyphomicrobiales</taxon>
        <taxon>Nitrobacteraceae</taxon>
        <taxon>Bradyrhizobium</taxon>
    </lineage>
</organism>
<evidence type="ECO:0000313" key="2">
    <source>
        <dbReference type="Proteomes" id="UP000051380"/>
    </source>
</evidence>
<comment type="caution">
    <text evidence="1">The sequence shown here is derived from an EMBL/GenBank/DDBJ whole genome shotgun (WGS) entry which is preliminary data.</text>
</comment>
<dbReference type="OrthoDB" id="7358761at2"/>
<reference evidence="1 2" key="1">
    <citation type="submission" date="2015-09" db="EMBL/GenBank/DDBJ databases">
        <title>Draft Genome Sequence of the Strain BR 3267 (Bradyrhizobium yuanmingense) recommended as inoculant for cowpea in Brazil.</title>
        <authorList>
            <person name="Simoes-Araujo J.L."/>
            <person name="Zilli J.E."/>
        </authorList>
    </citation>
    <scope>NUCLEOTIDE SEQUENCE [LARGE SCALE GENOMIC DNA]</scope>
    <source>
        <strain evidence="1 2">BR3267</strain>
    </source>
</reference>
<dbReference type="Proteomes" id="UP000051380">
    <property type="component" value="Unassembled WGS sequence"/>
</dbReference>
<accession>A0A0R3BQA4</accession>
<evidence type="ECO:0000313" key="1">
    <source>
        <dbReference type="EMBL" id="KRP85067.1"/>
    </source>
</evidence>
<name>A0A0R3BQA4_9BRAD</name>
<dbReference type="EMBL" id="LJYF01000054">
    <property type="protein sequence ID" value="KRP85067.1"/>
    <property type="molecule type" value="Genomic_DNA"/>
</dbReference>
<dbReference type="AlphaFoldDB" id="A0A0R3BQA4"/>
<protein>
    <submittedName>
        <fullName evidence="1">Uncharacterized protein</fullName>
    </submittedName>
</protein>
<proteinExistence type="predicted"/>
<dbReference type="RefSeq" id="WP_057030519.1">
    <property type="nucleotide sequence ID" value="NZ_LJYF01000054.1"/>
</dbReference>
<gene>
    <name evidence="1" type="ORF">AOQ72_04900</name>
</gene>
<sequence>MPILKSLSFTVLPKAANDPVQMRRTKFITKLEEQKLLLSDPNHVRTVQRWTKVNGERQATTKQQAVRPWWKTDASGQVVMSVKFGSKPIEFEKGKAGIVVGSKDKLSAVIDALIAAVRAGELDDHFTQAAKTGGIGKSRKAA</sequence>
<dbReference type="InterPro" id="IPR046581">
    <property type="entry name" value="DUF6641"/>
</dbReference>
<dbReference type="Pfam" id="PF20346">
    <property type="entry name" value="DUF6641"/>
    <property type="match status" value="1"/>
</dbReference>